<evidence type="ECO:0000256" key="12">
    <source>
        <dbReference type="ARBA" id="ARBA00023291"/>
    </source>
</evidence>
<sequence length="359" mass="37368">MSELSRRGFLKLCAGSVAAVSLSQVLLPELAKAAPASGNPPVIWIQGASCTGCSISLLNSGQPGMKEILTEIIDLKFHPNVSAAAGDLAMKVIDDTRDAGKYYLVVEGAVPTKNGGIYCTVGERDGKHVIFQDRVKELAKNADAVIAIGTCASYGGVAAAKPNPTGCKGVDAVLKEAGIETPVVNIPGCPIHPDWFVGALAHILLFKEVPELDKIGRPTVFYGKCVHDNCPRRQYFDASVFAKNFSEPGCLLEIGCKGPLAHCDSFDRLWNSGVNWCIKSGAPCLGCTEKDFPDCATPFYERMPGVNLPGITASADAVGGVLGVAVAAGIGAHLVGSIAKGRTGKKEEGGGGINADDLS</sequence>
<accession>A0A0B7MMJ5</accession>
<protein>
    <submittedName>
        <fullName evidence="16">Periplasmic (NiFeSe) hydrogenase small subunit</fullName>
        <ecNumber evidence="16">1.12.99.6</ecNumber>
    </submittedName>
</protein>
<dbReference type="GO" id="GO:0030313">
    <property type="term" value="C:cell envelope"/>
    <property type="evidence" value="ECO:0007669"/>
    <property type="project" value="UniProtKB-SubCell"/>
</dbReference>
<dbReference type="GO" id="GO:0008901">
    <property type="term" value="F:ferredoxin hydrogenase activity"/>
    <property type="evidence" value="ECO:0007669"/>
    <property type="project" value="InterPro"/>
</dbReference>
<dbReference type="InterPro" id="IPR019546">
    <property type="entry name" value="TAT_signal_bac_arc"/>
</dbReference>
<dbReference type="GO" id="GO:0016020">
    <property type="term" value="C:membrane"/>
    <property type="evidence" value="ECO:0007669"/>
    <property type="project" value="TreeGrafter"/>
</dbReference>
<reference evidence="17" key="1">
    <citation type="submission" date="2015-01" db="EMBL/GenBank/DDBJ databases">
        <authorList>
            <person name="Manzoor Shahid"/>
            <person name="Zubair Saima"/>
        </authorList>
    </citation>
    <scope>NUCLEOTIDE SEQUENCE [LARGE SCALE GENOMIC DNA]</scope>
    <source>
        <strain evidence="17">Sp3</strain>
    </source>
</reference>
<keyword evidence="11 13" id="KW-0411">Iron-sulfur</keyword>
<keyword evidence="8" id="KW-0732">Signal</keyword>
<feature type="binding site" evidence="13">
    <location>
        <position position="256"/>
    </location>
    <ligand>
        <name>[4Fe-4S] cluster</name>
        <dbReference type="ChEBI" id="CHEBI:49883"/>
        <label>2</label>
    </ligand>
</feature>
<dbReference type="PIRSF" id="PIRSF000310">
    <property type="entry name" value="NiFe_hyd_ssu"/>
    <property type="match status" value="1"/>
</dbReference>
<proteinExistence type="inferred from homology"/>
<feature type="binding site" evidence="13">
    <location>
        <position position="284"/>
    </location>
    <ligand>
        <name>[3Fe-4S] cluster</name>
        <dbReference type="ChEBI" id="CHEBI:21137"/>
    </ligand>
</feature>
<dbReference type="InterPro" id="IPR027394">
    <property type="entry name" value="Cytochrome-c3_hydrogenase_C"/>
</dbReference>
<evidence type="ECO:0000259" key="14">
    <source>
        <dbReference type="Pfam" id="PF01058"/>
    </source>
</evidence>
<dbReference type="Gene3D" id="4.10.480.10">
    <property type="entry name" value="Cytochrome-c3 hydrogenase, C-terminal domain"/>
    <property type="match status" value="1"/>
</dbReference>
<feature type="domain" description="Cytochrome-c3 hydrogenase C-terminal" evidence="15">
    <location>
        <begin position="222"/>
        <end position="300"/>
    </location>
</feature>
<dbReference type="GO" id="GO:0009055">
    <property type="term" value="F:electron transfer activity"/>
    <property type="evidence" value="ECO:0007669"/>
    <property type="project" value="TreeGrafter"/>
</dbReference>
<dbReference type="SUPFAM" id="SSF56770">
    <property type="entry name" value="HydA/Nqo6-like"/>
    <property type="match status" value="1"/>
</dbReference>
<dbReference type="InterPro" id="IPR037148">
    <property type="entry name" value="NiFe-Hase_small_C_sf"/>
</dbReference>
<keyword evidence="7 13" id="KW-0479">Metal-binding</keyword>
<feature type="binding site" evidence="13">
    <location>
        <position position="151"/>
    </location>
    <ligand>
        <name>[4Fe-4S] cluster</name>
        <dbReference type="ChEBI" id="CHEBI:49883"/>
        <label>1</label>
    </ligand>
</feature>
<dbReference type="EC" id="1.12.99.6" evidence="16"/>
<feature type="binding site" evidence="13">
    <location>
        <position position="287"/>
    </location>
    <ligand>
        <name>[3Fe-4S] cluster</name>
        <dbReference type="ChEBI" id="CHEBI:21137"/>
    </ligand>
</feature>
<evidence type="ECO:0000259" key="15">
    <source>
        <dbReference type="Pfam" id="PF14720"/>
    </source>
</evidence>
<evidence type="ECO:0000256" key="9">
    <source>
        <dbReference type="ARBA" id="ARBA00023002"/>
    </source>
</evidence>
<evidence type="ECO:0000256" key="4">
    <source>
        <dbReference type="ARBA" id="ARBA00006605"/>
    </source>
</evidence>
<dbReference type="GO" id="GO:0051539">
    <property type="term" value="F:4 iron, 4 sulfur cluster binding"/>
    <property type="evidence" value="ECO:0007669"/>
    <property type="project" value="UniProtKB-KW"/>
</dbReference>
<dbReference type="InterPro" id="IPR006137">
    <property type="entry name" value="NADH_UbQ_OxRdtase-like_20kDa"/>
</dbReference>
<evidence type="ECO:0000256" key="5">
    <source>
        <dbReference type="ARBA" id="ARBA00011771"/>
    </source>
</evidence>
<comment type="similarity">
    <text evidence="4">Belongs to the [NiFe]/[NiFeSe] hydrogenase small subunit family.</text>
</comment>
<dbReference type="NCBIfam" id="TIGR00391">
    <property type="entry name" value="hydA"/>
    <property type="match status" value="1"/>
</dbReference>
<dbReference type="PANTHER" id="PTHR30013:SF7">
    <property type="entry name" value="HYDROGENASE-2 SMALL CHAIN"/>
    <property type="match status" value="1"/>
</dbReference>
<feature type="binding site" evidence="13">
    <location>
        <position position="189"/>
    </location>
    <ligand>
        <name>[4Fe-4S] cluster</name>
        <dbReference type="ChEBI" id="CHEBI:49883"/>
        <label>1</label>
    </ligand>
</feature>
<dbReference type="InterPro" id="IPR001821">
    <property type="entry name" value="NiFe_hydrogenase_ssu"/>
</dbReference>
<feature type="binding site" evidence="13">
    <location>
        <position position="53"/>
    </location>
    <ligand>
        <name>[4Fe-4S] cluster</name>
        <dbReference type="ChEBI" id="CHEBI:49883"/>
        <label>1</label>
    </ligand>
</feature>
<feature type="binding site" evidence="13">
    <location>
        <position position="50"/>
    </location>
    <ligand>
        <name>[4Fe-4S] cluster</name>
        <dbReference type="ChEBI" id="CHEBI:49883"/>
        <label>1</label>
    </ligand>
</feature>
<comment type="subunit">
    <text evidence="5">Heterodimer of a large and a small subunit.</text>
</comment>
<keyword evidence="17" id="KW-1185">Reference proteome</keyword>
<feature type="binding site" evidence="13">
    <location>
        <position position="230"/>
    </location>
    <ligand>
        <name>[4Fe-4S] cluster</name>
        <dbReference type="ChEBI" id="CHEBI:49883"/>
        <label>2</label>
    </ligand>
</feature>
<evidence type="ECO:0000256" key="13">
    <source>
        <dbReference type="PIRSR" id="PIRSR000310-1"/>
    </source>
</evidence>
<feature type="binding site" evidence="13">
    <location>
        <position position="227"/>
    </location>
    <ligand>
        <name>[4Fe-4S] cluster</name>
        <dbReference type="ChEBI" id="CHEBI:49883"/>
        <label>2</label>
    </ligand>
</feature>
<dbReference type="Pfam" id="PF14720">
    <property type="entry name" value="NiFe_hyd_SSU_C"/>
    <property type="match status" value="1"/>
</dbReference>
<evidence type="ECO:0000256" key="2">
    <source>
        <dbReference type="ARBA" id="ARBA00001966"/>
    </source>
</evidence>
<evidence type="ECO:0000256" key="11">
    <source>
        <dbReference type="ARBA" id="ARBA00023014"/>
    </source>
</evidence>
<dbReference type="OrthoDB" id="9766729at2"/>
<dbReference type="PROSITE" id="PS51318">
    <property type="entry name" value="TAT"/>
    <property type="match status" value="1"/>
</dbReference>
<dbReference type="GO" id="GO:0046872">
    <property type="term" value="F:metal ion binding"/>
    <property type="evidence" value="ECO:0007669"/>
    <property type="project" value="UniProtKB-KW"/>
</dbReference>
<dbReference type="GO" id="GO:0009061">
    <property type="term" value="P:anaerobic respiration"/>
    <property type="evidence" value="ECO:0007669"/>
    <property type="project" value="TreeGrafter"/>
</dbReference>
<evidence type="ECO:0000256" key="7">
    <source>
        <dbReference type="ARBA" id="ARBA00022723"/>
    </source>
</evidence>
<comment type="cofactor">
    <cofactor evidence="1">
        <name>[3Fe-4S] cluster</name>
        <dbReference type="ChEBI" id="CHEBI:21137"/>
    </cofactor>
</comment>
<evidence type="ECO:0000256" key="6">
    <source>
        <dbReference type="ARBA" id="ARBA00022485"/>
    </source>
</evidence>
<comment type="subcellular location">
    <subcellularLocation>
        <location evidence="3">Cell envelope</location>
    </subcellularLocation>
</comment>
<keyword evidence="10 13" id="KW-0408">Iron</keyword>
<dbReference type="GO" id="GO:0033748">
    <property type="term" value="F:hydrogenase (acceptor) activity"/>
    <property type="evidence" value="ECO:0007669"/>
    <property type="project" value="UniProtKB-EC"/>
</dbReference>
<dbReference type="Proteomes" id="UP000046155">
    <property type="component" value="Unassembled WGS sequence"/>
</dbReference>
<evidence type="ECO:0000313" key="16">
    <source>
        <dbReference type="EMBL" id="CEO88927.1"/>
    </source>
</evidence>
<evidence type="ECO:0000256" key="3">
    <source>
        <dbReference type="ARBA" id="ARBA00004196"/>
    </source>
</evidence>
<dbReference type="GO" id="GO:0009375">
    <property type="term" value="C:ferredoxin hydrogenase complex"/>
    <property type="evidence" value="ECO:0007669"/>
    <property type="project" value="InterPro"/>
</dbReference>
<dbReference type="NCBIfam" id="TIGR01409">
    <property type="entry name" value="TAT_signal_seq"/>
    <property type="match status" value="1"/>
</dbReference>
<organism evidence="16 17">
    <name type="scientific">Syntrophaceticus schinkii</name>
    <dbReference type="NCBI Taxonomy" id="499207"/>
    <lineage>
        <taxon>Bacteria</taxon>
        <taxon>Bacillati</taxon>
        <taxon>Bacillota</taxon>
        <taxon>Clostridia</taxon>
        <taxon>Thermoanaerobacterales</taxon>
        <taxon>Thermoanaerobacterales Family III. Incertae Sedis</taxon>
        <taxon>Syntrophaceticus</taxon>
    </lineage>
</organism>
<comment type="cofactor">
    <cofactor evidence="2">
        <name>[4Fe-4S] cluster</name>
        <dbReference type="ChEBI" id="CHEBI:49883"/>
    </cofactor>
</comment>
<evidence type="ECO:0000313" key="17">
    <source>
        <dbReference type="Proteomes" id="UP000046155"/>
    </source>
</evidence>
<dbReference type="EMBL" id="CDRZ01000223">
    <property type="protein sequence ID" value="CEO88927.1"/>
    <property type="molecule type" value="Genomic_DNA"/>
</dbReference>
<dbReference type="GO" id="GO:0044569">
    <property type="term" value="C:[Ni-Fe] hydrogenase complex"/>
    <property type="evidence" value="ECO:0007669"/>
    <property type="project" value="TreeGrafter"/>
</dbReference>
<evidence type="ECO:0000256" key="8">
    <source>
        <dbReference type="ARBA" id="ARBA00022729"/>
    </source>
</evidence>
<evidence type="ECO:0000256" key="10">
    <source>
        <dbReference type="ARBA" id="ARBA00023004"/>
    </source>
</evidence>
<name>A0A0B7MMJ5_9FIRM</name>
<evidence type="ECO:0000256" key="1">
    <source>
        <dbReference type="ARBA" id="ARBA00001927"/>
    </source>
</evidence>
<feature type="domain" description="NADH:ubiquinone oxidoreductase-like 20kDa subunit" evidence="14">
    <location>
        <begin position="50"/>
        <end position="203"/>
    </location>
</feature>
<dbReference type="PRINTS" id="PR00614">
    <property type="entry name" value="NIHGNASESMLL"/>
</dbReference>
<dbReference type="AlphaFoldDB" id="A0A0B7MMJ5"/>
<dbReference type="PANTHER" id="PTHR30013">
    <property type="entry name" value="NIFE / NIFESE HYDROGENASE SMALL SUBUNIT FAMILY MEMBER"/>
    <property type="match status" value="1"/>
</dbReference>
<feature type="binding site" evidence="13">
    <location>
        <position position="250"/>
    </location>
    <ligand>
        <name>[4Fe-4S] cluster</name>
        <dbReference type="ChEBI" id="CHEBI:49883"/>
        <label>2</label>
    </ligand>
</feature>
<keyword evidence="9 16" id="KW-0560">Oxidoreductase</keyword>
<dbReference type="GO" id="GO:0051538">
    <property type="term" value="F:3 iron, 4 sulfur cluster binding"/>
    <property type="evidence" value="ECO:0007669"/>
    <property type="project" value="UniProtKB-KW"/>
</dbReference>
<dbReference type="Gene3D" id="3.40.50.700">
    <property type="entry name" value="NADH:ubiquinone oxidoreductase-like, 20kDa subunit"/>
    <property type="match status" value="1"/>
</dbReference>
<dbReference type="Pfam" id="PF01058">
    <property type="entry name" value="Oxidored_q6"/>
    <property type="match status" value="1"/>
</dbReference>
<keyword evidence="6 13" id="KW-0004">4Fe-4S</keyword>
<gene>
    <name evidence="16" type="primary">hydA</name>
    <name evidence="16" type="ORF">SSCH_30031</name>
</gene>
<keyword evidence="12 13" id="KW-0003">3Fe-4S</keyword>
<dbReference type="InterPro" id="IPR037024">
    <property type="entry name" value="NiFe_Hase_small_N_sf"/>
</dbReference>
<dbReference type="InterPro" id="IPR006311">
    <property type="entry name" value="TAT_signal"/>
</dbReference>
<dbReference type="RefSeq" id="WP_044664981.1">
    <property type="nucleotide sequence ID" value="NZ_CDRZ01000223.1"/>
</dbReference>